<dbReference type="SUPFAM" id="SSF52540">
    <property type="entry name" value="P-loop containing nucleoside triphosphate hydrolases"/>
    <property type="match status" value="1"/>
</dbReference>
<gene>
    <name evidence="2" type="ORF">A6769_29950</name>
</gene>
<feature type="domain" description="ATPase AAA-type core" evidence="1">
    <location>
        <begin position="306"/>
        <end position="435"/>
    </location>
</feature>
<name>A0A367R792_NOSPU</name>
<dbReference type="AlphaFoldDB" id="A0A367R792"/>
<evidence type="ECO:0000259" key="1">
    <source>
        <dbReference type="Pfam" id="PF13304"/>
    </source>
</evidence>
<dbReference type="EMBL" id="LXQE01000172">
    <property type="protein sequence ID" value="RCJ31800.1"/>
    <property type="molecule type" value="Genomic_DNA"/>
</dbReference>
<evidence type="ECO:0000313" key="2">
    <source>
        <dbReference type="EMBL" id="RCJ31800.1"/>
    </source>
</evidence>
<dbReference type="PANTHER" id="PTHR43581">
    <property type="entry name" value="ATP/GTP PHOSPHATASE"/>
    <property type="match status" value="1"/>
</dbReference>
<proteinExistence type="predicted"/>
<dbReference type="Pfam" id="PF13304">
    <property type="entry name" value="AAA_21"/>
    <property type="match status" value="1"/>
</dbReference>
<dbReference type="Proteomes" id="UP000252085">
    <property type="component" value="Unassembled WGS sequence"/>
</dbReference>
<protein>
    <recommendedName>
        <fullName evidence="1">ATPase AAA-type core domain-containing protein</fullName>
    </recommendedName>
</protein>
<evidence type="ECO:0000313" key="3">
    <source>
        <dbReference type="Proteomes" id="UP000252085"/>
    </source>
</evidence>
<dbReference type="Gene3D" id="3.40.50.300">
    <property type="entry name" value="P-loop containing nucleotide triphosphate hydrolases"/>
    <property type="match status" value="1"/>
</dbReference>
<dbReference type="InterPro" id="IPR051396">
    <property type="entry name" value="Bact_Antivir_Def_Nuclease"/>
</dbReference>
<dbReference type="GO" id="GO:0005524">
    <property type="term" value="F:ATP binding"/>
    <property type="evidence" value="ECO:0007669"/>
    <property type="project" value="InterPro"/>
</dbReference>
<dbReference type="InterPro" id="IPR027417">
    <property type="entry name" value="P-loop_NTPase"/>
</dbReference>
<dbReference type="GO" id="GO:0016887">
    <property type="term" value="F:ATP hydrolysis activity"/>
    <property type="evidence" value="ECO:0007669"/>
    <property type="project" value="InterPro"/>
</dbReference>
<dbReference type="PANTHER" id="PTHR43581:SF2">
    <property type="entry name" value="EXCINUCLEASE ATPASE SUBUNIT"/>
    <property type="match status" value="1"/>
</dbReference>
<reference evidence="2 3" key="1">
    <citation type="submission" date="2016-04" db="EMBL/GenBank/DDBJ databases">
        <authorList>
            <person name="Evans L.H."/>
            <person name="Alamgir A."/>
            <person name="Owens N."/>
            <person name="Weber N.D."/>
            <person name="Virtaneva K."/>
            <person name="Barbian K."/>
            <person name="Babar A."/>
            <person name="Rosenke K."/>
        </authorList>
    </citation>
    <scope>NUCLEOTIDE SEQUENCE [LARGE SCALE GENOMIC DNA]</scope>
    <source>
        <strain evidence="2">NIES-2108</strain>
    </source>
</reference>
<organism evidence="2 3">
    <name type="scientific">Nostoc punctiforme NIES-2108</name>
    <dbReference type="NCBI Taxonomy" id="1356359"/>
    <lineage>
        <taxon>Bacteria</taxon>
        <taxon>Bacillati</taxon>
        <taxon>Cyanobacteriota</taxon>
        <taxon>Cyanophyceae</taxon>
        <taxon>Nostocales</taxon>
        <taxon>Nostocaceae</taxon>
        <taxon>Nostoc</taxon>
    </lineage>
</organism>
<sequence length="492" mass="57076">MLCCNENTCFEELKQMQNFVKKIEAIGIYERFDIIQEFQPGINIFFAINGKGKTTFIHILANLLNGDYRRFLEIKFARINLYLNDNKYIEIIKVDDETIEIKTKDERRGKKLRKNYNEFALNNSGKLIGEEALLPTAYFPSFRTMIDAWASVEEENLIKENSQAEILNLESLNLKNNLQLRATKFARKVFGQFVPYLSYPSIMEIEQELSEKIQTAIINIARLDREVLAQSFIDIFATLSSNYSQSNSQLDLETANEVLEEIKLLSKNIQNYPLQEESISPKGFYSQLRQIIDSVKDYHTNSKQVIAVLGVYRDSLNQIFKTLEKSFAEIEHYISSVNYFLEDKQIIYGEKLNSLNSLIQIRFEDGSLFDGLSALSSGERQILTLIYAATSMNKKYVVLIDEPEISLHLDWQRLLLQKMSEQLPNLQIITCTHSPMVGADYEECLEPLNLTKTNKKLWDKKEDSQDGIEYLEDNYTQDNQIENFEIDITDNE</sequence>
<accession>A0A367R792</accession>
<dbReference type="InterPro" id="IPR003959">
    <property type="entry name" value="ATPase_AAA_core"/>
</dbReference>
<comment type="caution">
    <text evidence="2">The sequence shown here is derived from an EMBL/GenBank/DDBJ whole genome shotgun (WGS) entry which is preliminary data.</text>
</comment>